<dbReference type="Pfam" id="PF07963">
    <property type="entry name" value="N_methyl"/>
    <property type="match status" value="1"/>
</dbReference>
<dbReference type="InterPro" id="IPR045584">
    <property type="entry name" value="Pilin-like"/>
</dbReference>
<dbReference type="RefSeq" id="WP_008724065.1">
    <property type="nucleotide sequence ID" value="NZ_JAJFEB010000001.1"/>
</dbReference>
<name>A0ABV1D516_9FIRM</name>
<evidence type="ECO:0000313" key="2">
    <source>
        <dbReference type="Proteomes" id="UP001454086"/>
    </source>
</evidence>
<comment type="caution">
    <text evidence="1">The sequence shown here is derived from an EMBL/GenBank/DDBJ whole genome shotgun (WGS) entry which is preliminary data.</text>
</comment>
<dbReference type="InterPro" id="IPR012902">
    <property type="entry name" value="N_methyl_site"/>
</dbReference>
<reference evidence="1 2" key="1">
    <citation type="submission" date="2024-03" db="EMBL/GenBank/DDBJ databases">
        <title>Human intestinal bacterial collection.</title>
        <authorList>
            <person name="Pauvert C."/>
            <person name="Hitch T.C.A."/>
            <person name="Clavel T."/>
        </authorList>
    </citation>
    <scope>NUCLEOTIDE SEQUENCE [LARGE SCALE GENOMIC DNA]</scope>
    <source>
        <strain evidence="1 2">CLA-SR-H021</strain>
    </source>
</reference>
<gene>
    <name evidence="1" type="ORF">WMQ36_04220</name>
</gene>
<dbReference type="Proteomes" id="UP001454086">
    <property type="component" value="Unassembled WGS sequence"/>
</dbReference>
<dbReference type="SUPFAM" id="SSF54523">
    <property type="entry name" value="Pili subunits"/>
    <property type="match status" value="1"/>
</dbReference>
<organism evidence="1 2">
    <name type="scientific">Enterocloster hominis</name>
    <name type="common">ex Hitch et al. 2024</name>
    <dbReference type="NCBI Taxonomy" id="1917870"/>
    <lineage>
        <taxon>Bacteria</taxon>
        <taxon>Bacillati</taxon>
        <taxon>Bacillota</taxon>
        <taxon>Clostridia</taxon>
        <taxon>Lachnospirales</taxon>
        <taxon>Lachnospiraceae</taxon>
        <taxon>Enterocloster</taxon>
    </lineage>
</organism>
<keyword evidence="2" id="KW-1185">Reference proteome</keyword>
<dbReference type="NCBIfam" id="TIGR02532">
    <property type="entry name" value="IV_pilin_GFxxxE"/>
    <property type="match status" value="1"/>
</dbReference>
<proteinExistence type="predicted"/>
<sequence length="149" mass="16452">MKKRRGCRGFTMVELIVVVAILAILLAFAVPHMAGYIQAAHNMTAYTEAQMAADAVQRYITDEYEKGTLNGKIVHNLMGVELDSPYSLIKDYISGGQKGARIAHVNADVTEGRLISIIYDSENSETAILVTYDKDGNVTYENVSKDFGW</sequence>
<accession>A0ABV1D516</accession>
<evidence type="ECO:0000313" key="1">
    <source>
        <dbReference type="EMBL" id="MEQ2424169.1"/>
    </source>
</evidence>
<dbReference type="EMBL" id="JBBMFM010000009">
    <property type="protein sequence ID" value="MEQ2424169.1"/>
    <property type="molecule type" value="Genomic_DNA"/>
</dbReference>
<dbReference type="Gene3D" id="3.30.700.10">
    <property type="entry name" value="Glycoprotein, Type 4 Pilin"/>
    <property type="match status" value="1"/>
</dbReference>
<protein>
    <submittedName>
        <fullName evidence="1">Type II secretion system protein</fullName>
    </submittedName>
</protein>